<reference evidence="4" key="1">
    <citation type="submission" date="2021-06" db="EMBL/GenBank/DDBJ databases">
        <authorList>
            <person name="Kallberg Y."/>
            <person name="Tangrot J."/>
            <person name="Rosling A."/>
        </authorList>
    </citation>
    <scope>NUCLEOTIDE SEQUENCE</scope>
    <source>
        <strain evidence="4">MT106</strain>
    </source>
</reference>
<dbReference type="GO" id="GO:0006281">
    <property type="term" value="P:DNA repair"/>
    <property type="evidence" value="ECO:0007669"/>
    <property type="project" value="InterPro"/>
</dbReference>
<evidence type="ECO:0000256" key="2">
    <source>
        <dbReference type="ARBA" id="ARBA00009761"/>
    </source>
</evidence>
<name>A0A9N8ZRU9_9GLOM</name>
<keyword evidence="3" id="KW-0539">Nucleus</keyword>
<proteinExistence type="inferred from homology"/>
<evidence type="ECO:0000256" key="3">
    <source>
        <dbReference type="ARBA" id="ARBA00023242"/>
    </source>
</evidence>
<dbReference type="OrthoDB" id="188186at2759"/>
<dbReference type="AlphaFoldDB" id="A0A9N8ZRU9"/>
<dbReference type="SUPFAM" id="SSF50249">
    <property type="entry name" value="Nucleic acid-binding proteins"/>
    <property type="match status" value="1"/>
</dbReference>
<dbReference type="GO" id="GO:0006310">
    <property type="term" value="P:DNA recombination"/>
    <property type="evidence" value="ECO:0007669"/>
    <property type="project" value="InterPro"/>
</dbReference>
<protein>
    <submittedName>
        <fullName evidence="4">9908_t:CDS:1</fullName>
    </submittedName>
</protein>
<accession>A0A9N8ZRU9</accession>
<dbReference type="EMBL" id="CAJVPL010000508">
    <property type="protein sequence ID" value="CAG8504709.1"/>
    <property type="molecule type" value="Genomic_DNA"/>
</dbReference>
<dbReference type="Gene3D" id="2.40.50.140">
    <property type="entry name" value="Nucleic acid-binding proteins"/>
    <property type="match status" value="1"/>
</dbReference>
<dbReference type="Proteomes" id="UP000789831">
    <property type="component" value="Unassembled WGS sequence"/>
</dbReference>
<comment type="similarity">
    <text evidence="2">Belongs to the replication factor A protein 3 family.</text>
</comment>
<organism evidence="4 5">
    <name type="scientific">Ambispora gerdemannii</name>
    <dbReference type="NCBI Taxonomy" id="144530"/>
    <lineage>
        <taxon>Eukaryota</taxon>
        <taxon>Fungi</taxon>
        <taxon>Fungi incertae sedis</taxon>
        <taxon>Mucoromycota</taxon>
        <taxon>Glomeromycotina</taxon>
        <taxon>Glomeromycetes</taxon>
        <taxon>Archaeosporales</taxon>
        <taxon>Ambisporaceae</taxon>
        <taxon>Ambispora</taxon>
    </lineage>
</organism>
<dbReference type="GO" id="GO:0006260">
    <property type="term" value="P:DNA replication"/>
    <property type="evidence" value="ECO:0007669"/>
    <property type="project" value="InterPro"/>
</dbReference>
<evidence type="ECO:0000256" key="1">
    <source>
        <dbReference type="ARBA" id="ARBA00004123"/>
    </source>
</evidence>
<dbReference type="GO" id="GO:0003677">
    <property type="term" value="F:DNA binding"/>
    <property type="evidence" value="ECO:0007669"/>
    <property type="project" value="InterPro"/>
</dbReference>
<dbReference type="InterPro" id="IPR013970">
    <property type="entry name" value="Rfa2"/>
</dbReference>
<evidence type="ECO:0000313" key="4">
    <source>
        <dbReference type="EMBL" id="CAG8504709.1"/>
    </source>
</evidence>
<gene>
    <name evidence="4" type="ORF">AGERDE_LOCUS4429</name>
</gene>
<comment type="caution">
    <text evidence="4">The sequence shown here is derived from an EMBL/GenBank/DDBJ whole genome shotgun (WGS) entry which is preliminary data.</text>
</comment>
<keyword evidence="5" id="KW-1185">Reference proteome</keyword>
<sequence length="127" mass="14370">MDKSYPRITAAQLHQNSGQVVSIVGRIVKVRIYSYLIMSREFDAETLRIAIVTATATYGTAVMKACDQALVKVKIVQAQNFQPGLFVEVTGRIGENLAIEEYHSINYDMNLYSRMIEISKKFTDIIF</sequence>
<dbReference type="Pfam" id="PF08661">
    <property type="entry name" value="Rep_fac-A_3"/>
    <property type="match status" value="2"/>
</dbReference>
<dbReference type="GO" id="GO:0031981">
    <property type="term" value="C:nuclear lumen"/>
    <property type="evidence" value="ECO:0007669"/>
    <property type="project" value="UniProtKB-ARBA"/>
</dbReference>
<evidence type="ECO:0000313" key="5">
    <source>
        <dbReference type="Proteomes" id="UP000789831"/>
    </source>
</evidence>
<comment type="subcellular location">
    <subcellularLocation>
        <location evidence="1">Nucleus</location>
    </subcellularLocation>
</comment>
<dbReference type="InterPro" id="IPR012340">
    <property type="entry name" value="NA-bd_OB-fold"/>
</dbReference>